<sequence>MQCEEHLEVFENGFEDGKFNLRIEYYGGDARKVLLSIIYELYQPIYGSEYVYPFECAKEFWGIFMEPGEIAPEEIRLSKPKFVNQALINRAKSLLEEIEAPEDIKDLIDITSSEIYKLKDGLLIVGKNFLLDEARKTLFVFNKPQARELILKYIKYIGR</sequence>
<dbReference type="Pfam" id="PF09638">
    <property type="entry name" value="Ph1570"/>
    <property type="match status" value="1"/>
</dbReference>
<dbReference type="EMBL" id="CP099582">
    <property type="protein sequence ID" value="USS40696.1"/>
    <property type="molecule type" value="Genomic_DNA"/>
</dbReference>
<dbReference type="Gene3D" id="3.40.1600.10">
    <property type="entry name" value="PH1570-like"/>
    <property type="match status" value="1"/>
</dbReference>
<dbReference type="AlphaFoldDB" id="A0A9E7MXD6"/>
<feature type="domain" description="PH1570-like" evidence="1">
    <location>
        <begin position="1"/>
        <end position="154"/>
    </location>
</feature>
<evidence type="ECO:0000313" key="3">
    <source>
        <dbReference type="Proteomes" id="UP001055732"/>
    </source>
</evidence>
<evidence type="ECO:0000259" key="1">
    <source>
        <dbReference type="Pfam" id="PF09638"/>
    </source>
</evidence>
<keyword evidence="3" id="KW-1185">Reference proteome</keyword>
<accession>A0A9E7MXD6</accession>
<reference evidence="2" key="2">
    <citation type="submission" date="2022-06" db="EMBL/GenBank/DDBJ databases">
        <authorList>
            <person name="Park Y.-J."/>
        </authorList>
    </citation>
    <scope>NUCLEOTIDE SEQUENCE</scope>
    <source>
        <strain evidence="2">TY</strain>
    </source>
</reference>
<name>A0A9E7MXD6_THEAG</name>
<evidence type="ECO:0000313" key="2">
    <source>
        <dbReference type="EMBL" id="USS40696.1"/>
    </source>
</evidence>
<gene>
    <name evidence="2" type="ORF">NF865_00185</name>
</gene>
<dbReference type="InterPro" id="IPR023110">
    <property type="entry name" value="PH1570-like_domain"/>
</dbReference>
<reference evidence="2" key="1">
    <citation type="journal article" date="1998" name="Int. J. Syst. Bacteriol. 48 Pt">
        <title>Thermococcus guaymasensis sp. nov. and Thermococcus aggregans sp. nov., two novel thermophilic archaea isolated from the Guaymas Basin hydrothermal vent site.</title>
        <authorList>
            <person name="Canganella F."/>
            <person name="Jones W.J."/>
            <person name="Gambacorta A."/>
            <person name="Antranikian G."/>
        </authorList>
    </citation>
    <scope>NUCLEOTIDE SEQUENCE</scope>
    <source>
        <strain evidence="2">TY</strain>
    </source>
</reference>
<dbReference type="Proteomes" id="UP001055732">
    <property type="component" value="Chromosome"/>
</dbReference>
<dbReference type="RefSeq" id="WP_253304648.1">
    <property type="nucleotide sequence ID" value="NZ_CP099582.1"/>
</dbReference>
<organism evidence="2 3">
    <name type="scientific">Thermococcus aggregans</name>
    <dbReference type="NCBI Taxonomy" id="110163"/>
    <lineage>
        <taxon>Archaea</taxon>
        <taxon>Methanobacteriati</taxon>
        <taxon>Methanobacteriota</taxon>
        <taxon>Thermococci</taxon>
        <taxon>Thermococcales</taxon>
        <taxon>Thermococcaceae</taxon>
        <taxon>Thermococcus</taxon>
    </lineage>
</organism>
<protein>
    <submittedName>
        <fullName evidence="2">PH1570 family protein</fullName>
    </submittedName>
</protein>
<dbReference type="KEGG" id="tagg:NF865_00185"/>
<proteinExistence type="predicted"/>
<dbReference type="SUPFAM" id="SSF159902">
    <property type="entry name" value="PH1570-like"/>
    <property type="match status" value="1"/>
</dbReference>
<dbReference type="InterPro" id="IPR036807">
    <property type="entry name" value="PH1570-like_sf"/>
</dbReference>